<dbReference type="AlphaFoldDB" id="A0A1E7XCN5"/>
<gene>
    <name evidence="2" type="ORF">LASUN_14510</name>
</gene>
<dbReference type="PANTHER" id="PTHR37309">
    <property type="entry name" value="SLR0284 PROTEIN"/>
    <property type="match status" value="1"/>
</dbReference>
<dbReference type="Proteomes" id="UP000177010">
    <property type="component" value="Unassembled WGS sequence"/>
</dbReference>
<name>A0A1E7XCN5_9LACO</name>
<keyword evidence="1" id="KW-1133">Transmembrane helix</keyword>
<dbReference type="Pfam" id="PF04020">
    <property type="entry name" value="Phage_holin_4_2"/>
    <property type="match status" value="1"/>
</dbReference>
<proteinExistence type="predicted"/>
<feature type="transmembrane region" description="Helical" evidence="1">
    <location>
        <begin position="91"/>
        <end position="112"/>
    </location>
</feature>
<reference evidence="2 3" key="1">
    <citation type="submission" date="2016-09" db="EMBL/GenBank/DDBJ databases">
        <title>Genome Sequence of Lactobacillus sunkii Strain CG01.</title>
        <authorList>
            <person name="Poehlein A."/>
            <person name="Gabris C."/>
            <person name="Bengelsdorf F.R."/>
            <person name="Duerre P."/>
            <person name="Daniel R."/>
        </authorList>
    </citation>
    <scope>NUCLEOTIDE SEQUENCE [LARGE SCALE GENOMIC DNA]</scope>
    <source>
        <strain evidence="2 3">CG_D</strain>
    </source>
</reference>
<protein>
    <recommendedName>
        <fullName evidence="4">Phage holin family protein</fullName>
    </recommendedName>
</protein>
<dbReference type="RefSeq" id="WP_070367933.1">
    <property type="nucleotide sequence ID" value="NZ_JAZHVW010000002.1"/>
</dbReference>
<accession>A0A1E7XCN5</accession>
<feature type="transmembrane region" description="Helical" evidence="1">
    <location>
        <begin position="63"/>
        <end position="85"/>
    </location>
</feature>
<feature type="transmembrane region" description="Helical" evidence="1">
    <location>
        <begin position="32"/>
        <end position="51"/>
    </location>
</feature>
<keyword evidence="1" id="KW-0472">Membrane</keyword>
<evidence type="ECO:0008006" key="4">
    <source>
        <dbReference type="Google" id="ProtNLM"/>
    </source>
</evidence>
<evidence type="ECO:0000256" key="1">
    <source>
        <dbReference type="SAM" id="Phobius"/>
    </source>
</evidence>
<dbReference type="InterPro" id="IPR007165">
    <property type="entry name" value="Phage_holin_4_2"/>
</dbReference>
<comment type="caution">
    <text evidence="2">The sequence shown here is derived from an EMBL/GenBank/DDBJ whole genome shotgun (WGS) entry which is preliminary data.</text>
</comment>
<evidence type="ECO:0000313" key="2">
    <source>
        <dbReference type="EMBL" id="OFA10896.1"/>
    </source>
</evidence>
<evidence type="ECO:0000313" key="3">
    <source>
        <dbReference type="Proteomes" id="UP000177010"/>
    </source>
</evidence>
<keyword evidence="1" id="KW-0812">Transmembrane</keyword>
<sequence length="115" mass="12690">MRFLTTVLVDTILFMAISGFFPADFYVASVGIAFLAALVLAVLNWLVRPIITILSLPINLMTLGLFTLVINGLMLELTAVIVGAGFRFSSFWMAILVAVLMSVVSWIIAEYFQRP</sequence>
<dbReference type="EMBL" id="MIQE01000012">
    <property type="protein sequence ID" value="OFA10896.1"/>
    <property type="molecule type" value="Genomic_DNA"/>
</dbReference>
<dbReference type="PANTHER" id="PTHR37309:SF1">
    <property type="entry name" value="SLR0284 PROTEIN"/>
    <property type="match status" value="1"/>
</dbReference>
<organism evidence="2 3">
    <name type="scientific">Lentilactobacillus sunkii</name>
    <dbReference type="NCBI Taxonomy" id="481719"/>
    <lineage>
        <taxon>Bacteria</taxon>
        <taxon>Bacillati</taxon>
        <taxon>Bacillota</taxon>
        <taxon>Bacilli</taxon>
        <taxon>Lactobacillales</taxon>
        <taxon>Lactobacillaceae</taxon>
        <taxon>Lentilactobacillus</taxon>
    </lineage>
</organism>
<dbReference type="STRING" id="481719.LASUN_14510"/>